<proteinExistence type="predicted"/>
<dbReference type="GeneTree" id="ENSGT00390000012268"/>
<reference evidence="2" key="2">
    <citation type="submission" date="2025-08" db="UniProtKB">
        <authorList>
            <consortium name="Ensembl"/>
        </authorList>
    </citation>
    <scope>IDENTIFICATION</scope>
</reference>
<keyword evidence="1" id="KW-0732">Signal</keyword>
<feature type="signal peptide" evidence="1">
    <location>
        <begin position="1"/>
        <end position="22"/>
    </location>
</feature>
<evidence type="ECO:0000313" key="2">
    <source>
        <dbReference type="Ensembl" id="ENSPANP00000017636.1"/>
    </source>
</evidence>
<dbReference type="Ensembl" id="ENSPANT00000006676.3">
    <property type="protein sequence ID" value="ENSPANP00000017636.1"/>
    <property type="gene ID" value="ENSPANG00000020820.3"/>
</dbReference>
<keyword evidence="3" id="KW-1185">Reference proteome</keyword>
<sequence>MKPVLPLQFLVVFCLALQLVPGSPKERVLKYILEPPPCISAPENCTQLCTMQEDCQKGFQCCSSFCGIVCSSDTLQKRKRYKPTGSEVIMPTN</sequence>
<feature type="chain" id="PRO_5001929285" evidence="1">
    <location>
        <begin position="23"/>
        <end position="93"/>
    </location>
</feature>
<gene>
    <name evidence="2" type="primary">WFDC13</name>
</gene>
<reference evidence="2" key="3">
    <citation type="submission" date="2025-09" db="UniProtKB">
        <authorList>
            <consortium name="Ensembl"/>
        </authorList>
    </citation>
    <scope>IDENTIFICATION</scope>
</reference>
<dbReference type="STRING" id="9555.ENSPANP00000017636"/>
<dbReference type="eggNOG" id="KOG4295">
    <property type="taxonomic scope" value="Eukaryota"/>
</dbReference>
<dbReference type="Proteomes" id="UP000028761">
    <property type="component" value="Chromosome 16"/>
</dbReference>
<dbReference type="AlphaFoldDB" id="A0A096NX46"/>
<name>A0A096NX46_PAPAN</name>
<reference evidence="2 3" key="1">
    <citation type="submission" date="2012-03" db="EMBL/GenBank/DDBJ databases">
        <title>Whole Genome Assembly of Papio anubis.</title>
        <authorList>
            <person name="Liu Y.L."/>
            <person name="Abraham K.A."/>
            <person name="Akbar H.A."/>
            <person name="Ali S.A."/>
            <person name="Anosike U.A."/>
            <person name="Aqrawi P.A."/>
            <person name="Arias F.A."/>
            <person name="Attaway T.A."/>
            <person name="Awwad R.A."/>
            <person name="Babu C.B."/>
            <person name="Bandaranaike D.B."/>
            <person name="Battles P.B."/>
            <person name="Bell A.B."/>
            <person name="Beltran B.B."/>
            <person name="Berhane-Mersha D.B."/>
            <person name="Bess C.B."/>
            <person name="Bickham C.B."/>
            <person name="Bolden T.B."/>
            <person name="Carter K.C."/>
            <person name="Chau D.C."/>
            <person name="Chavez A.C."/>
            <person name="Clerc-Blankenburg K.C."/>
            <person name="Coyle M.C."/>
            <person name="Dao M.D."/>
            <person name="Davila M.L.D."/>
            <person name="Davy-Carroll L.D."/>
            <person name="Denson S.D."/>
            <person name="Dinh H.D."/>
            <person name="Fernandez S.F."/>
            <person name="Fernando P.F."/>
            <person name="Forbes L.F."/>
            <person name="Francis C.F."/>
            <person name="Francisco L.F."/>
            <person name="Fu Q.F."/>
            <person name="Garcia-Iii R.G."/>
            <person name="Garrett T.G."/>
            <person name="Gross S.G."/>
            <person name="Gubbala S.G."/>
            <person name="Hirani K.H."/>
            <person name="Hogues M.H."/>
            <person name="Hollins B.H."/>
            <person name="Jackson L.J."/>
            <person name="Javaid M.J."/>
            <person name="Jhangiani S.J."/>
            <person name="Johnson A.J."/>
            <person name="Johnson B.J."/>
            <person name="Jones J.J."/>
            <person name="Joshi V.J."/>
            <person name="Kalu J.K."/>
            <person name="Khan N.K."/>
            <person name="Korchina V.K."/>
            <person name="Kovar C.K."/>
            <person name="Lago L.L."/>
            <person name="Lara F.L."/>
            <person name="Le T.-K.L."/>
            <person name="Lee S.L."/>
            <person name="Legall-Iii F.L."/>
            <person name="Lemon S.L."/>
            <person name="Liu J.L."/>
            <person name="Liu Y.-S.L."/>
            <person name="Liyanage D.L."/>
            <person name="Lopez J.L."/>
            <person name="Lorensuhewa L.L."/>
            <person name="Mata R.M."/>
            <person name="Mathew T.M."/>
            <person name="Mercado C.M."/>
            <person name="Mercado I.M."/>
            <person name="Morales K.M."/>
            <person name="Morgan M.M."/>
            <person name="Munidasa M.M."/>
            <person name="Ngo D.N."/>
            <person name="Nguyen L.N."/>
            <person name="Nguyen T.N."/>
            <person name="Nguyen N.N."/>
            <person name="Obregon M.O."/>
            <person name="Okwuonu G.O."/>
            <person name="Ongeri F.O."/>
            <person name="Onwere C.O."/>
            <person name="Osifeso I.O."/>
            <person name="Parra A.P."/>
            <person name="Patil S.P."/>
            <person name="Perez A.P."/>
            <person name="Perez Y.P."/>
            <person name="Pham C.P."/>
            <person name="Pu L.-L.P."/>
            <person name="Puazo M.P."/>
            <person name="Quiroz J.Q."/>
            <person name="Rouhana J.R."/>
            <person name="Ruiz M.R."/>
            <person name="Ruiz S.-J.R."/>
            <person name="Saada N.S."/>
            <person name="Santibanez J.S."/>
            <person name="Scheel M.S."/>
            <person name="Schneider B.S."/>
            <person name="Simmons D.S."/>
            <person name="Sisson I.S."/>
            <person name="Tang L.-Y.T."/>
            <person name="Thornton R.T."/>
            <person name="Tisius J.T."/>
            <person name="Toledanes G.T."/>
            <person name="Trejos Z.T."/>
            <person name="Usmani K.U."/>
            <person name="Varghese R.V."/>
            <person name="Vattathil S.V."/>
            <person name="Vee V.V."/>
            <person name="Walker D.W."/>
            <person name="Weissenberger G.W."/>
            <person name="White C.W."/>
            <person name="Williams A.W."/>
            <person name="Woodworth J.W."/>
            <person name="Wright R.W."/>
            <person name="Zhu Y.Z."/>
            <person name="Han Y.H."/>
            <person name="Newsham I.N."/>
            <person name="Nazareth L.N."/>
            <person name="Worley K.W."/>
            <person name="Muzny D.M."/>
            <person name="Rogers J.R."/>
            <person name="Gibbs R.G."/>
        </authorList>
    </citation>
    <scope>NUCLEOTIDE SEQUENCE [LARGE SCALE GENOMIC DNA]</scope>
</reference>
<dbReference type="OMA" id="GSPKQHF"/>
<dbReference type="Bgee" id="ENSPANG00000020820">
    <property type="expression patterns" value="Expressed in thyroid gland and 9 other cell types or tissues"/>
</dbReference>
<organism evidence="2 3">
    <name type="scientific">Papio anubis</name>
    <name type="common">Olive baboon</name>
    <dbReference type="NCBI Taxonomy" id="9555"/>
    <lineage>
        <taxon>Eukaryota</taxon>
        <taxon>Metazoa</taxon>
        <taxon>Chordata</taxon>
        <taxon>Craniata</taxon>
        <taxon>Vertebrata</taxon>
        <taxon>Euteleostomi</taxon>
        <taxon>Mammalia</taxon>
        <taxon>Eutheria</taxon>
        <taxon>Euarchontoglires</taxon>
        <taxon>Primates</taxon>
        <taxon>Haplorrhini</taxon>
        <taxon>Catarrhini</taxon>
        <taxon>Cercopithecidae</taxon>
        <taxon>Cercopithecinae</taxon>
        <taxon>Papio</taxon>
    </lineage>
</organism>
<protein>
    <submittedName>
        <fullName evidence="2">WAP four-disulfide core domain 13</fullName>
    </submittedName>
</protein>
<evidence type="ECO:0000256" key="1">
    <source>
        <dbReference type="SAM" id="SignalP"/>
    </source>
</evidence>
<accession>A0A096NX46</accession>
<dbReference type="HOGENOM" id="CLU_2612246_0_0_1"/>
<evidence type="ECO:0000313" key="3">
    <source>
        <dbReference type="Proteomes" id="UP000028761"/>
    </source>
</evidence>